<dbReference type="InterPro" id="IPR036709">
    <property type="entry name" value="Autotransporte_beta_dom_sf"/>
</dbReference>
<feature type="signal peptide" evidence="1">
    <location>
        <begin position="1"/>
        <end position="21"/>
    </location>
</feature>
<evidence type="ECO:0000256" key="1">
    <source>
        <dbReference type="SAM" id="SignalP"/>
    </source>
</evidence>
<reference evidence="2 3" key="1">
    <citation type="submission" date="2005-10" db="EMBL/GenBank/DDBJ databases">
        <title>Complete sequence of Geobacter metallireducens GS-15.</title>
        <authorList>
            <consortium name="US DOE Joint Genome Institute"/>
            <person name="Copeland A."/>
            <person name="Lucas S."/>
            <person name="Lapidus A."/>
            <person name="Barry K."/>
            <person name="Detter J.C."/>
            <person name="Glavina T."/>
            <person name="Hammon N."/>
            <person name="Israni S."/>
            <person name="Pitluck S."/>
            <person name="Di Bartolo G."/>
            <person name="Chain P."/>
            <person name="Schmutz J."/>
            <person name="Larimer F."/>
            <person name="Land M."/>
            <person name="Kyrpides N."/>
            <person name="Ivanova N."/>
            <person name="Richardson P."/>
        </authorList>
    </citation>
    <scope>NUCLEOTIDE SEQUENCE [LARGE SCALE GENOMIC DNA]</scope>
    <source>
        <strain evidence="3">ATCC 53774 / DSM 7210 / GS-15</strain>
    </source>
</reference>
<name>Q39SK8_GEOMG</name>
<dbReference type="EMBL" id="CP000148">
    <property type="protein sequence ID" value="ABB32766.1"/>
    <property type="molecule type" value="Genomic_DNA"/>
</dbReference>
<protein>
    <recommendedName>
        <fullName evidence="4">Outer membrane protein</fullName>
    </recommendedName>
</protein>
<feature type="chain" id="PRO_5004223348" description="Outer membrane protein" evidence="1">
    <location>
        <begin position="22"/>
        <end position="275"/>
    </location>
</feature>
<dbReference type="KEGG" id="gme:Gmet_2547"/>
<accession>Q39SK8</accession>
<dbReference type="eggNOG" id="ENOG50338GU">
    <property type="taxonomic scope" value="Bacteria"/>
</dbReference>
<evidence type="ECO:0000313" key="2">
    <source>
        <dbReference type="EMBL" id="ABB32766.1"/>
    </source>
</evidence>
<dbReference type="Proteomes" id="UP000007073">
    <property type="component" value="Chromosome"/>
</dbReference>
<dbReference type="AlphaFoldDB" id="Q39SK8"/>
<sequence>MINHIAITALAALLMVSPCLAAGLEEISAYGYGGYFSWQEYTNDGSRIVRESGPIFGAGAAARVDLLQRSLILHGKAELFGTVVDYAGQTQASSDPAENNRPADSDTRYFGGKIEGDLGWRFAFSGGSLEPFFGIGYRTWLRDIASSTATTETGRRFAVGSATEYWDTIYTRYGLKGELPIGNETAIFLEAGAKYPLYTRNRAEDTSAGDVTLEPRSDWSAFAELGVRHKAFRPAVFYEGFRFRRSPVEQRGIYQIHQPTSDSDIVGISLAYTFR</sequence>
<dbReference type="HOGENOM" id="CLU_989589_0_0_7"/>
<reference evidence="2 3" key="2">
    <citation type="journal article" date="2009" name="BMC Microbiol.">
        <title>The genome sequence of Geobacter metallireducens: features of metabolism, physiology and regulation common and dissimilar to Geobacter sulfurreducens.</title>
        <authorList>
            <person name="Aklujkar M."/>
            <person name="Krushkal J."/>
            <person name="DiBartolo G."/>
            <person name="Lapidus A."/>
            <person name="Land M.L."/>
            <person name="Lovley D.R."/>
        </authorList>
    </citation>
    <scope>NUCLEOTIDE SEQUENCE [LARGE SCALE GENOMIC DNA]</scope>
    <source>
        <strain evidence="3">ATCC 53774 / DSM 7210 / GS-15</strain>
    </source>
</reference>
<dbReference type="SUPFAM" id="SSF103515">
    <property type="entry name" value="Autotransporter"/>
    <property type="match status" value="1"/>
</dbReference>
<keyword evidence="1" id="KW-0732">Signal</keyword>
<evidence type="ECO:0008006" key="4">
    <source>
        <dbReference type="Google" id="ProtNLM"/>
    </source>
</evidence>
<gene>
    <name evidence="2" type="ordered locus">Gmet_2547</name>
</gene>
<dbReference type="RefSeq" id="WP_004513487.1">
    <property type="nucleotide sequence ID" value="NC_007517.1"/>
</dbReference>
<evidence type="ECO:0000313" key="3">
    <source>
        <dbReference type="Proteomes" id="UP000007073"/>
    </source>
</evidence>
<proteinExistence type="predicted"/>
<keyword evidence="3" id="KW-1185">Reference proteome</keyword>
<organism evidence="2 3">
    <name type="scientific">Geobacter metallireducens (strain ATCC 53774 / DSM 7210 / GS-15)</name>
    <dbReference type="NCBI Taxonomy" id="269799"/>
    <lineage>
        <taxon>Bacteria</taxon>
        <taxon>Pseudomonadati</taxon>
        <taxon>Thermodesulfobacteriota</taxon>
        <taxon>Desulfuromonadia</taxon>
        <taxon>Geobacterales</taxon>
        <taxon>Geobacteraceae</taxon>
        <taxon>Geobacter</taxon>
    </lineage>
</organism>